<dbReference type="EMBL" id="CP046401">
    <property type="protein sequence ID" value="QGY44003.1"/>
    <property type="molecule type" value="Genomic_DNA"/>
</dbReference>
<evidence type="ECO:0000256" key="3">
    <source>
        <dbReference type="ARBA" id="ARBA00023237"/>
    </source>
</evidence>
<organism evidence="7 8">
    <name type="scientific">Maribellus comscasis</name>
    <dbReference type="NCBI Taxonomy" id="2681766"/>
    <lineage>
        <taxon>Bacteria</taxon>
        <taxon>Pseudomonadati</taxon>
        <taxon>Bacteroidota</taxon>
        <taxon>Bacteroidia</taxon>
        <taxon>Marinilabiliales</taxon>
        <taxon>Prolixibacteraceae</taxon>
        <taxon>Maribellus</taxon>
    </lineage>
</organism>
<evidence type="ECO:0000259" key="5">
    <source>
        <dbReference type="Pfam" id="PF07715"/>
    </source>
</evidence>
<keyword evidence="8" id="KW-1185">Reference proteome</keyword>
<dbReference type="Gene3D" id="2.40.170.20">
    <property type="entry name" value="TonB-dependent receptor, beta-barrel domain"/>
    <property type="match status" value="1"/>
</dbReference>
<keyword evidence="3" id="KW-0998">Cell outer membrane</keyword>
<comment type="subcellular location">
    <subcellularLocation>
        <location evidence="1">Cell outer membrane</location>
    </subcellularLocation>
</comment>
<keyword evidence="2" id="KW-0472">Membrane</keyword>
<dbReference type="InterPro" id="IPR008969">
    <property type="entry name" value="CarboxyPept-like_regulatory"/>
</dbReference>
<evidence type="ECO:0000313" key="8">
    <source>
        <dbReference type="Proteomes" id="UP000428260"/>
    </source>
</evidence>
<evidence type="ECO:0000256" key="2">
    <source>
        <dbReference type="ARBA" id="ARBA00023136"/>
    </source>
</evidence>
<dbReference type="SUPFAM" id="SSF56935">
    <property type="entry name" value="Porins"/>
    <property type="match status" value="1"/>
</dbReference>
<dbReference type="Gene3D" id="2.170.130.10">
    <property type="entry name" value="TonB-dependent receptor, plug domain"/>
    <property type="match status" value="1"/>
</dbReference>
<feature type="domain" description="Outer membrane protein beta-barrel" evidence="6">
    <location>
        <begin position="387"/>
        <end position="790"/>
    </location>
</feature>
<evidence type="ECO:0000256" key="4">
    <source>
        <dbReference type="SAM" id="MobiDB-lite"/>
    </source>
</evidence>
<gene>
    <name evidence="7" type="ORF">GM418_10145</name>
</gene>
<dbReference type="Pfam" id="PF07715">
    <property type="entry name" value="Plug"/>
    <property type="match status" value="1"/>
</dbReference>
<reference evidence="7 8" key="1">
    <citation type="submission" date="2019-11" db="EMBL/GenBank/DDBJ databases">
        <authorList>
            <person name="Zheng R.K."/>
            <person name="Sun C.M."/>
        </authorList>
    </citation>
    <scope>NUCLEOTIDE SEQUENCE [LARGE SCALE GENOMIC DNA]</scope>
    <source>
        <strain evidence="7 8">WC007</strain>
    </source>
</reference>
<dbReference type="InterPro" id="IPR036942">
    <property type="entry name" value="Beta-barrel_TonB_sf"/>
</dbReference>
<sequence length="827" mass="93530">MKKISQSLKRTIFFVAVFFCSFSLFSNNYPPLDFEIKGVVSDSVSGDGISYVTISIQTEKGVIKRLASDASGKFSFSLDSVGTYDVIFHSIGYQMQVKQIKLNKSATKIDLGTIPLKHSVEQIGEVTVAVQKPLIRTEPDKIVYSLETDPESKTSNVLEMLRKVPLLSVDGEDNIQMKGSSNFKILINGKSSAMVSQNPKEVLRSLPASSVKDIEVITDPSSKYEAEGTAGIINIITNKNQIEGFLARGSGSVDSRGGYSGGLYATSKINKFGFSLNYNYNKYLQPKSESESYRENYQSTTNRYTETEGYNKSTGRYNFLMGEASYEIDTLNLISLSFFGYGGDFSSPGYSLTNDYDTDRILTRQFENTIKSSNGFGSLSGNIDYQRTFDKPDKTFTVSYRLDNSPRNTDYKNVINGILDYPSYQQKTTNDAVGREHTFQLDYYDPITKVHQIETGIKYILRQNKSNSDIFRFNEDTDEWERDLTRNNDLDYDQHVVGIYGGYVLKLKKINIKTGLRAEITKNDGVFTSTSDTTFTNRMFNLIPYVTLSKNLKNGQNVKLSYTQRLSRPGIWYLNPFYNDSDPLNVRYGNPKLDSEIRHTFNFTYGKFSPKFNFNLNLSSAFENNSITSITTLQPDGVSVTTYENIGKYQDYSGYIYGMVKVGKKLSFNSNIGAYYTILESNGGQNLSNEGFRYRGTLSMRYNVWENGTFSIYGGMYSPSIMLQGESSSYNYSNVAFSQSFFDKKLRVNFSVSDPFRERMEFSSTLQDDTFYRKSKNYNYNRTFRVYISYQIGQMKEQIKKARRSIKNTDLKSGGDSGQGASTGGGQ</sequence>
<dbReference type="KEGG" id="mcos:GM418_10145"/>
<dbReference type="AlphaFoldDB" id="A0A6I6JXZ3"/>
<evidence type="ECO:0000256" key="1">
    <source>
        <dbReference type="ARBA" id="ARBA00004442"/>
    </source>
</evidence>
<dbReference type="SUPFAM" id="SSF49464">
    <property type="entry name" value="Carboxypeptidase regulatory domain-like"/>
    <property type="match status" value="1"/>
</dbReference>
<dbReference type="Pfam" id="PF13620">
    <property type="entry name" value="CarboxypepD_reg"/>
    <property type="match status" value="1"/>
</dbReference>
<dbReference type="InterPro" id="IPR037066">
    <property type="entry name" value="Plug_dom_sf"/>
</dbReference>
<dbReference type="Proteomes" id="UP000428260">
    <property type="component" value="Chromosome"/>
</dbReference>
<name>A0A6I6JXZ3_9BACT</name>
<evidence type="ECO:0000313" key="7">
    <source>
        <dbReference type="EMBL" id="QGY44003.1"/>
    </source>
</evidence>
<dbReference type="RefSeq" id="WP_158865692.1">
    <property type="nucleotide sequence ID" value="NZ_CP046401.1"/>
</dbReference>
<dbReference type="InterPro" id="IPR041700">
    <property type="entry name" value="OMP_b-brl_3"/>
</dbReference>
<feature type="domain" description="TonB-dependent receptor plug" evidence="5">
    <location>
        <begin position="148"/>
        <end position="232"/>
    </location>
</feature>
<proteinExistence type="predicted"/>
<evidence type="ECO:0000259" key="6">
    <source>
        <dbReference type="Pfam" id="PF14905"/>
    </source>
</evidence>
<feature type="region of interest" description="Disordered" evidence="4">
    <location>
        <begin position="803"/>
        <end position="827"/>
    </location>
</feature>
<keyword evidence="7" id="KW-0675">Receptor</keyword>
<dbReference type="InterPro" id="IPR012910">
    <property type="entry name" value="Plug_dom"/>
</dbReference>
<dbReference type="GO" id="GO:0009279">
    <property type="term" value="C:cell outer membrane"/>
    <property type="evidence" value="ECO:0007669"/>
    <property type="project" value="UniProtKB-SubCell"/>
</dbReference>
<dbReference type="Pfam" id="PF14905">
    <property type="entry name" value="OMP_b-brl_3"/>
    <property type="match status" value="1"/>
</dbReference>
<protein>
    <submittedName>
        <fullName evidence="7">TonB-dependent receptor</fullName>
    </submittedName>
</protein>
<accession>A0A6I6JXZ3</accession>
<dbReference type="Gene3D" id="2.60.40.1120">
    <property type="entry name" value="Carboxypeptidase-like, regulatory domain"/>
    <property type="match status" value="1"/>
</dbReference>
<feature type="compositionally biased region" description="Gly residues" evidence="4">
    <location>
        <begin position="815"/>
        <end position="827"/>
    </location>
</feature>